<dbReference type="Pfam" id="PF08327">
    <property type="entry name" value="AHSA1"/>
    <property type="match status" value="1"/>
</dbReference>
<evidence type="ECO:0000259" key="2">
    <source>
        <dbReference type="Pfam" id="PF08327"/>
    </source>
</evidence>
<dbReference type="EMBL" id="CP064939">
    <property type="protein sequence ID" value="QPH39129.1"/>
    <property type="molecule type" value="Genomic_DNA"/>
</dbReference>
<comment type="similarity">
    <text evidence="1">Belongs to the AHA1 family.</text>
</comment>
<dbReference type="AlphaFoldDB" id="A0A7S9KYD3"/>
<evidence type="ECO:0000313" key="3">
    <source>
        <dbReference type="EMBL" id="QPH39129.1"/>
    </source>
</evidence>
<accession>A0A7S9KYD3</accession>
<reference evidence="3 4" key="1">
    <citation type="submission" date="2020-11" db="EMBL/GenBank/DDBJ databases">
        <title>Pedobacter endophytica, an endophytic bacteria isolated form Carex pumila.</title>
        <authorList>
            <person name="Peng Y."/>
            <person name="Jiang L."/>
            <person name="Lee J."/>
        </authorList>
    </citation>
    <scope>NUCLEOTIDE SEQUENCE [LARGE SCALE GENOMIC DNA]</scope>
    <source>
        <strain evidence="3 4">JBR3-12</strain>
    </source>
</reference>
<evidence type="ECO:0000256" key="1">
    <source>
        <dbReference type="ARBA" id="ARBA00006817"/>
    </source>
</evidence>
<gene>
    <name evidence="3" type="ORF">IZT61_19050</name>
</gene>
<name>A0A7S9KYD3_9SPHI</name>
<proteinExistence type="inferred from homology"/>
<dbReference type="SUPFAM" id="SSF55961">
    <property type="entry name" value="Bet v1-like"/>
    <property type="match status" value="1"/>
</dbReference>
<sequence>MEKITFNISIAAPAKSVWNTLLGVETYPKWTSVFAEGSAVETDWQKGSKALFHDGTGNGMVSKIEENIPYRFISIKHLGDVKDGIEDLNKGWGDAYENYTLEESDGKTNLNIELNVVKEWAEFMNDTWPQALEKVKELAETAGKAHVET</sequence>
<dbReference type="Proteomes" id="UP000594759">
    <property type="component" value="Chromosome"/>
</dbReference>
<protein>
    <submittedName>
        <fullName evidence="3">SRPBCC domain-containing protein</fullName>
    </submittedName>
</protein>
<feature type="domain" description="Activator of Hsp90 ATPase homologue 1/2-like C-terminal" evidence="2">
    <location>
        <begin position="12"/>
        <end position="139"/>
    </location>
</feature>
<evidence type="ECO:0000313" key="4">
    <source>
        <dbReference type="Proteomes" id="UP000594759"/>
    </source>
</evidence>
<dbReference type="KEGG" id="pex:IZT61_19050"/>
<dbReference type="InterPro" id="IPR013538">
    <property type="entry name" value="ASHA1/2-like_C"/>
</dbReference>
<dbReference type="InterPro" id="IPR023393">
    <property type="entry name" value="START-like_dom_sf"/>
</dbReference>
<dbReference type="RefSeq" id="WP_196098603.1">
    <property type="nucleotide sequence ID" value="NZ_CP064939.1"/>
</dbReference>
<keyword evidence="4" id="KW-1185">Reference proteome</keyword>
<dbReference type="Gene3D" id="3.30.530.20">
    <property type="match status" value="1"/>
</dbReference>
<organism evidence="3 4">
    <name type="scientific">Pedobacter endophyticus</name>
    <dbReference type="NCBI Taxonomy" id="2789740"/>
    <lineage>
        <taxon>Bacteria</taxon>
        <taxon>Pseudomonadati</taxon>
        <taxon>Bacteroidota</taxon>
        <taxon>Sphingobacteriia</taxon>
        <taxon>Sphingobacteriales</taxon>
        <taxon>Sphingobacteriaceae</taxon>
        <taxon>Pedobacter</taxon>
    </lineage>
</organism>